<dbReference type="Proteomes" id="UP000183832">
    <property type="component" value="Unassembled WGS sequence"/>
</dbReference>
<keyword evidence="1" id="KW-0812">Transmembrane</keyword>
<dbReference type="EMBL" id="CVRI01000041">
    <property type="protein sequence ID" value="CRK95186.1"/>
    <property type="molecule type" value="Genomic_DNA"/>
</dbReference>
<feature type="transmembrane region" description="Helical" evidence="1">
    <location>
        <begin position="20"/>
        <end position="38"/>
    </location>
</feature>
<feature type="transmembrane region" description="Helical" evidence="1">
    <location>
        <begin position="50"/>
        <end position="80"/>
    </location>
</feature>
<reference evidence="2 3" key="1">
    <citation type="submission" date="2015-04" db="EMBL/GenBank/DDBJ databases">
        <authorList>
            <person name="Syromyatnikov M.Y."/>
            <person name="Popov V.N."/>
        </authorList>
    </citation>
    <scope>NUCLEOTIDE SEQUENCE [LARGE SCALE GENOMIC DNA]</scope>
</reference>
<organism evidence="2 3">
    <name type="scientific">Clunio marinus</name>
    <dbReference type="NCBI Taxonomy" id="568069"/>
    <lineage>
        <taxon>Eukaryota</taxon>
        <taxon>Metazoa</taxon>
        <taxon>Ecdysozoa</taxon>
        <taxon>Arthropoda</taxon>
        <taxon>Hexapoda</taxon>
        <taxon>Insecta</taxon>
        <taxon>Pterygota</taxon>
        <taxon>Neoptera</taxon>
        <taxon>Endopterygota</taxon>
        <taxon>Diptera</taxon>
        <taxon>Nematocera</taxon>
        <taxon>Chironomoidea</taxon>
        <taxon>Chironomidae</taxon>
        <taxon>Clunio</taxon>
    </lineage>
</organism>
<dbReference type="AlphaFoldDB" id="A0A1J1I628"/>
<sequence>MRTCNIFSKMTRNILHLPAAIQLLRLFVEIIYTTYNFLNENQIIIEFPQLLMLVILLCTEGISAKILIGSVYVRVLAVIISTLSESSS</sequence>
<keyword evidence="3" id="KW-1185">Reference proteome</keyword>
<proteinExistence type="predicted"/>
<keyword evidence="1" id="KW-0472">Membrane</keyword>
<evidence type="ECO:0000313" key="2">
    <source>
        <dbReference type="EMBL" id="CRK95186.1"/>
    </source>
</evidence>
<gene>
    <name evidence="2" type="ORF">CLUMA_CG008869</name>
</gene>
<accession>A0A1J1I628</accession>
<evidence type="ECO:0000313" key="3">
    <source>
        <dbReference type="Proteomes" id="UP000183832"/>
    </source>
</evidence>
<keyword evidence="1" id="KW-1133">Transmembrane helix</keyword>
<protein>
    <submittedName>
        <fullName evidence="2">CLUMA_CG008869, isoform A</fullName>
    </submittedName>
</protein>
<name>A0A1J1I628_9DIPT</name>
<evidence type="ECO:0000256" key="1">
    <source>
        <dbReference type="SAM" id="Phobius"/>
    </source>
</evidence>